<sequence length="81" mass="8785">DNQEQKKLISSSTPTSTSSVTTIIAQQSPLQPSLSPSKLAGKKMFHPEEFDSDRTSRLSGDDINTHSSASSMSGSFTNHDW</sequence>
<evidence type="ECO:0000256" key="1">
    <source>
        <dbReference type="SAM" id="MobiDB-lite"/>
    </source>
</evidence>
<feature type="non-terminal residue" evidence="2">
    <location>
        <position position="81"/>
    </location>
</feature>
<comment type="caution">
    <text evidence="2">The sequence shown here is derived from an EMBL/GenBank/DDBJ whole genome shotgun (WGS) entry which is preliminary data.</text>
</comment>
<evidence type="ECO:0000313" key="3">
    <source>
        <dbReference type="Proteomes" id="UP000663866"/>
    </source>
</evidence>
<evidence type="ECO:0000313" key="2">
    <source>
        <dbReference type="EMBL" id="CAF4723979.1"/>
    </source>
</evidence>
<feature type="compositionally biased region" description="Basic and acidic residues" evidence="1">
    <location>
        <begin position="45"/>
        <end position="64"/>
    </location>
</feature>
<feature type="non-terminal residue" evidence="2">
    <location>
        <position position="1"/>
    </location>
</feature>
<dbReference type="Proteomes" id="UP000663866">
    <property type="component" value="Unassembled WGS sequence"/>
</dbReference>
<gene>
    <name evidence="2" type="ORF">OVN521_LOCUS49184</name>
</gene>
<organism evidence="2 3">
    <name type="scientific">Rotaria magnacalcarata</name>
    <dbReference type="NCBI Taxonomy" id="392030"/>
    <lineage>
        <taxon>Eukaryota</taxon>
        <taxon>Metazoa</taxon>
        <taxon>Spiralia</taxon>
        <taxon>Gnathifera</taxon>
        <taxon>Rotifera</taxon>
        <taxon>Eurotatoria</taxon>
        <taxon>Bdelloidea</taxon>
        <taxon>Philodinida</taxon>
        <taxon>Philodinidae</taxon>
        <taxon>Rotaria</taxon>
    </lineage>
</organism>
<reference evidence="2" key="1">
    <citation type="submission" date="2021-02" db="EMBL/GenBank/DDBJ databases">
        <authorList>
            <person name="Nowell W R."/>
        </authorList>
    </citation>
    <scope>NUCLEOTIDE SEQUENCE</scope>
</reference>
<feature type="region of interest" description="Disordered" evidence="1">
    <location>
        <begin position="1"/>
        <end position="81"/>
    </location>
</feature>
<dbReference type="EMBL" id="CAJOBG010106527">
    <property type="protein sequence ID" value="CAF4723979.1"/>
    <property type="molecule type" value="Genomic_DNA"/>
</dbReference>
<name>A0A821JKR7_9BILA</name>
<protein>
    <submittedName>
        <fullName evidence="2">Uncharacterized protein</fullName>
    </submittedName>
</protein>
<feature type="compositionally biased region" description="Polar residues" evidence="1">
    <location>
        <begin position="65"/>
        <end position="81"/>
    </location>
</feature>
<accession>A0A821JKR7</accession>
<dbReference type="AlphaFoldDB" id="A0A821JKR7"/>
<proteinExistence type="predicted"/>
<keyword evidence="3" id="KW-1185">Reference proteome</keyword>
<feature type="compositionally biased region" description="Low complexity" evidence="1">
    <location>
        <begin position="10"/>
        <end position="39"/>
    </location>
</feature>